<organism evidence="3 4">
    <name type="scientific">Heyndrickxia acidicola</name>
    <dbReference type="NCBI Taxonomy" id="209389"/>
    <lineage>
        <taxon>Bacteria</taxon>
        <taxon>Bacillati</taxon>
        <taxon>Bacillota</taxon>
        <taxon>Bacilli</taxon>
        <taxon>Bacillales</taxon>
        <taxon>Bacillaceae</taxon>
        <taxon>Heyndrickxia</taxon>
    </lineage>
</organism>
<dbReference type="NCBIfam" id="TIGR02867">
    <property type="entry name" value="spore_II_P"/>
    <property type="match status" value="1"/>
</dbReference>
<dbReference type="InterPro" id="IPR010897">
    <property type="entry name" value="Spore_II_P"/>
</dbReference>
<name>A0ABU6MJK4_9BACI</name>
<keyword evidence="4" id="KW-1185">Reference proteome</keyword>
<keyword evidence="2" id="KW-1133">Transmembrane helix</keyword>
<keyword evidence="2" id="KW-0472">Membrane</keyword>
<evidence type="ECO:0000313" key="4">
    <source>
        <dbReference type="Proteomes" id="UP001341444"/>
    </source>
</evidence>
<comment type="caution">
    <text evidence="3">The sequence shown here is derived from an EMBL/GenBank/DDBJ whole genome shotgun (WGS) entry which is preliminary data.</text>
</comment>
<dbReference type="RefSeq" id="WP_066266432.1">
    <property type="nucleotide sequence ID" value="NZ_JARMAB010000023.1"/>
</dbReference>
<accession>A0ABU6MJK4</accession>
<feature type="region of interest" description="Disordered" evidence="1">
    <location>
        <begin position="134"/>
        <end position="168"/>
    </location>
</feature>
<feature type="transmembrane region" description="Helical" evidence="2">
    <location>
        <begin position="12"/>
        <end position="35"/>
    </location>
</feature>
<evidence type="ECO:0000256" key="2">
    <source>
        <dbReference type="SAM" id="Phobius"/>
    </source>
</evidence>
<evidence type="ECO:0000313" key="3">
    <source>
        <dbReference type="EMBL" id="MED1204494.1"/>
    </source>
</evidence>
<reference evidence="3 4" key="1">
    <citation type="submission" date="2023-03" db="EMBL/GenBank/DDBJ databases">
        <title>Bacillus Genome Sequencing.</title>
        <authorList>
            <person name="Dunlap C."/>
        </authorList>
    </citation>
    <scope>NUCLEOTIDE SEQUENCE [LARGE SCALE GENOMIC DNA]</scope>
    <source>
        <strain evidence="3 4">B-23453</strain>
    </source>
</reference>
<dbReference type="Pfam" id="PF07454">
    <property type="entry name" value="SpoIIP"/>
    <property type="match status" value="1"/>
</dbReference>
<dbReference type="Proteomes" id="UP001341444">
    <property type="component" value="Unassembled WGS sequence"/>
</dbReference>
<dbReference type="EMBL" id="JARMAB010000023">
    <property type="protein sequence ID" value="MED1204494.1"/>
    <property type="molecule type" value="Genomic_DNA"/>
</dbReference>
<evidence type="ECO:0000256" key="1">
    <source>
        <dbReference type="SAM" id="MobiDB-lite"/>
    </source>
</evidence>
<dbReference type="SUPFAM" id="SSF53187">
    <property type="entry name" value="Zn-dependent exopeptidases"/>
    <property type="match status" value="1"/>
</dbReference>
<feature type="compositionally biased region" description="Low complexity" evidence="1">
    <location>
        <begin position="140"/>
        <end position="168"/>
    </location>
</feature>
<protein>
    <submittedName>
        <fullName evidence="3">Stage II sporulation protein P</fullName>
    </submittedName>
</protein>
<gene>
    <name evidence="3" type="ORF">P4T90_15705</name>
</gene>
<proteinExistence type="predicted"/>
<sequence>MYQENQNAVHPIVLFSRVFLGVIAVFLLIACLVRAPVSLSSSEMKHSLREINFSNLFVYMLQSENHAIYSNKKEEDPLSFSKILFTLATNINPSNSITLLGREIPGLDIYNTEIAVAGKGTNLKTIPYDTLPDSSNEILKNGTNSGGNKTNNQQNNSTNNSNQTTPSQKNLKKVVYIYHTHSWESFLPLLNGVTNPNNATSTDNNVNVVAVGQRLTDDLINKGIGVDHDTSNMGQQLKQRNWGYANAYELSRQHVEEAMGSDKQLKYLIDIHRDSQRRGVTTTTINGKSYARIDIIIGQENQNYEANLSFAKGLNSELEKLYPGLSRGIFVKAKSEGNGIYNQDLSNRSILLEFGGVDNNMTELDNAVDAFSRAFSEYYWNGNGATSQ</sequence>
<keyword evidence="2" id="KW-0812">Transmembrane</keyword>